<sequence>MTIPAKAEAPPPTVFVLEIDGQPILAFRAATIRQARELGKEDWLQDDLKRMMVGHRPLWNGKSPIRVRRAKPEEEVYYVDAKTENAAGDSPLVFLVRRDDQADAGSPVTRGSFPPRR</sequence>
<dbReference type="Proteomes" id="UP000673383">
    <property type="component" value="Unassembled WGS sequence"/>
</dbReference>
<dbReference type="EMBL" id="JAFICZ010000001">
    <property type="protein sequence ID" value="MBP1294390.1"/>
    <property type="molecule type" value="Genomic_DNA"/>
</dbReference>
<gene>
    <name evidence="1" type="ORF">JOH49_004143</name>
</gene>
<accession>A0A8I1Y8V2</accession>
<dbReference type="RefSeq" id="WP_232208625.1">
    <property type="nucleotide sequence ID" value="NZ_CP126003.1"/>
</dbReference>
<organism evidence="1 2">
    <name type="scientific">Bradyrhizobium elkanii</name>
    <dbReference type="NCBI Taxonomy" id="29448"/>
    <lineage>
        <taxon>Bacteria</taxon>
        <taxon>Pseudomonadati</taxon>
        <taxon>Pseudomonadota</taxon>
        <taxon>Alphaproteobacteria</taxon>
        <taxon>Hyphomicrobiales</taxon>
        <taxon>Nitrobacteraceae</taxon>
        <taxon>Bradyrhizobium</taxon>
    </lineage>
</organism>
<protein>
    <submittedName>
        <fullName evidence="1">Uncharacterized protein</fullName>
    </submittedName>
</protein>
<proteinExistence type="predicted"/>
<evidence type="ECO:0000313" key="1">
    <source>
        <dbReference type="EMBL" id="MBP1294390.1"/>
    </source>
</evidence>
<dbReference type="AlphaFoldDB" id="A0A8I1Y8V2"/>
<comment type="caution">
    <text evidence="1">The sequence shown here is derived from an EMBL/GenBank/DDBJ whole genome shotgun (WGS) entry which is preliminary data.</text>
</comment>
<evidence type="ECO:0000313" key="2">
    <source>
        <dbReference type="Proteomes" id="UP000673383"/>
    </source>
</evidence>
<name>A0A8I1Y8V2_BRAEL</name>
<reference evidence="1" key="1">
    <citation type="submission" date="2021-02" db="EMBL/GenBank/DDBJ databases">
        <title>Genomic Encyclopedia of Type Strains, Phase IV (KMG-V): Genome sequencing to study the core and pangenomes of soil and plant-associated prokaryotes.</title>
        <authorList>
            <person name="Whitman W."/>
        </authorList>
    </citation>
    <scope>NUCLEOTIDE SEQUENCE</scope>
    <source>
        <strain evidence="1">USDA 406</strain>
    </source>
</reference>